<dbReference type="AlphaFoldDB" id="A0A523VZ53"/>
<evidence type="ECO:0008006" key="3">
    <source>
        <dbReference type="Google" id="ProtNLM"/>
    </source>
</evidence>
<dbReference type="SUPFAM" id="SSF52218">
    <property type="entry name" value="Flavoproteins"/>
    <property type="match status" value="1"/>
</dbReference>
<dbReference type="InterPro" id="IPR029039">
    <property type="entry name" value="Flavoprotein-like_sf"/>
</dbReference>
<proteinExistence type="predicted"/>
<sequence>MRVLVLYAGEGRRIQAAAKIISSAIRSRGHQVEEVRAEDSSRTTSLFAHDLVYVGSQVTGTWGGKFSPALTSYLRECTGLEGKKAVVFVTPKLLGTGKAIKRIMSVLEEKGSIVIDFGSLRKSSEAQDLAKRISHLE</sequence>
<comment type="caution">
    <text evidence="1">The sequence shown here is derived from an EMBL/GenBank/DDBJ whole genome shotgun (WGS) entry which is preliminary data.</text>
</comment>
<protein>
    <recommendedName>
        <fullName evidence="3">Flavodoxin-like domain-containing protein</fullName>
    </recommendedName>
</protein>
<name>A0A523VZ53_UNCAE</name>
<dbReference type="Proteomes" id="UP000319130">
    <property type="component" value="Unassembled WGS sequence"/>
</dbReference>
<evidence type="ECO:0000313" key="1">
    <source>
        <dbReference type="EMBL" id="TET59991.1"/>
    </source>
</evidence>
<gene>
    <name evidence="1" type="ORF">E3J48_07190</name>
</gene>
<evidence type="ECO:0000313" key="2">
    <source>
        <dbReference type="Proteomes" id="UP000319130"/>
    </source>
</evidence>
<accession>A0A523VZ53</accession>
<dbReference type="EMBL" id="SOIZ01000325">
    <property type="protein sequence ID" value="TET59991.1"/>
    <property type="molecule type" value="Genomic_DNA"/>
</dbReference>
<organism evidence="1 2">
    <name type="scientific">Aerophobetes bacterium</name>
    <dbReference type="NCBI Taxonomy" id="2030807"/>
    <lineage>
        <taxon>Bacteria</taxon>
        <taxon>Candidatus Aerophobota</taxon>
    </lineage>
</organism>
<dbReference type="Gene3D" id="3.40.50.360">
    <property type="match status" value="1"/>
</dbReference>
<reference evidence="1 2" key="1">
    <citation type="submission" date="2019-03" db="EMBL/GenBank/DDBJ databases">
        <title>Metabolic potential of uncultured bacteria and archaea associated with petroleum seepage in deep-sea sediments.</title>
        <authorList>
            <person name="Dong X."/>
            <person name="Hubert C."/>
        </authorList>
    </citation>
    <scope>NUCLEOTIDE SEQUENCE [LARGE SCALE GENOMIC DNA]</scope>
    <source>
        <strain evidence="1">E29_bin52</strain>
    </source>
</reference>